<dbReference type="GO" id="GO:0005634">
    <property type="term" value="C:nucleus"/>
    <property type="evidence" value="ECO:0007669"/>
    <property type="project" value="TreeGrafter"/>
</dbReference>
<reference evidence="9" key="2">
    <citation type="journal article" date="2020" name="Nat. Commun.">
        <title>Large-scale genome sequencing of mycorrhizal fungi provides insights into the early evolution of symbiotic traits.</title>
        <authorList>
            <person name="Miyauchi S."/>
            <person name="Kiss E."/>
            <person name="Kuo A."/>
            <person name="Drula E."/>
            <person name="Kohler A."/>
            <person name="Sanchez-Garcia M."/>
            <person name="Morin E."/>
            <person name="Andreopoulos B."/>
            <person name="Barry K.W."/>
            <person name="Bonito G."/>
            <person name="Buee M."/>
            <person name="Carver A."/>
            <person name="Chen C."/>
            <person name="Cichocki N."/>
            <person name="Clum A."/>
            <person name="Culley D."/>
            <person name="Crous P.W."/>
            <person name="Fauchery L."/>
            <person name="Girlanda M."/>
            <person name="Hayes R.D."/>
            <person name="Keri Z."/>
            <person name="LaButti K."/>
            <person name="Lipzen A."/>
            <person name="Lombard V."/>
            <person name="Magnuson J."/>
            <person name="Maillard F."/>
            <person name="Murat C."/>
            <person name="Nolan M."/>
            <person name="Ohm R.A."/>
            <person name="Pangilinan J."/>
            <person name="Pereira M.F."/>
            <person name="Perotto S."/>
            <person name="Peter M."/>
            <person name="Pfister S."/>
            <person name="Riley R."/>
            <person name="Sitrit Y."/>
            <person name="Stielow J.B."/>
            <person name="Szollosi G."/>
            <person name="Zifcakova L."/>
            <person name="Stursova M."/>
            <person name="Spatafora J.W."/>
            <person name="Tedersoo L."/>
            <person name="Vaario L.M."/>
            <person name="Yamada A."/>
            <person name="Yan M."/>
            <person name="Wang P."/>
            <person name="Xu J."/>
            <person name="Bruns T."/>
            <person name="Baldrian P."/>
            <person name="Vilgalys R."/>
            <person name="Dunand C."/>
            <person name="Henrissat B."/>
            <person name="Grigoriev I.V."/>
            <person name="Hibbett D."/>
            <person name="Nagy L.G."/>
            <person name="Martin F.M."/>
        </authorList>
    </citation>
    <scope>NUCLEOTIDE SEQUENCE</scope>
    <source>
        <strain evidence="9">Prilba</strain>
    </source>
</reference>
<dbReference type="EC" id="3.4.19.12" evidence="2"/>
<feature type="domain" description="USP" evidence="8">
    <location>
        <begin position="152"/>
        <end position="518"/>
    </location>
</feature>
<feature type="region of interest" description="Disordered" evidence="7">
    <location>
        <begin position="21"/>
        <end position="80"/>
    </location>
</feature>
<evidence type="ECO:0000256" key="1">
    <source>
        <dbReference type="ARBA" id="ARBA00000707"/>
    </source>
</evidence>
<feature type="region of interest" description="Disordered" evidence="7">
    <location>
        <begin position="295"/>
        <end position="315"/>
    </location>
</feature>
<reference evidence="9" key="1">
    <citation type="submission" date="2019-10" db="EMBL/GenBank/DDBJ databases">
        <authorList>
            <consortium name="DOE Joint Genome Institute"/>
            <person name="Kuo A."/>
            <person name="Miyauchi S."/>
            <person name="Kiss E."/>
            <person name="Drula E."/>
            <person name="Kohler A."/>
            <person name="Sanchez-Garcia M."/>
            <person name="Andreopoulos B."/>
            <person name="Barry K.W."/>
            <person name="Bonito G."/>
            <person name="Buee M."/>
            <person name="Carver A."/>
            <person name="Chen C."/>
            <person name="Cichocki N."/>
            <person name="Clum A."/>
            <person name="Culley D."/>
            <person name="Crous P.W."/>
            <person name="Fauchery L."/>
            <person name="Girlanda M."/>
            <person name="Hayes R."/>
            <person name="Keri Z."/>
            <person name="LaButti K."/>
            <person name="Lipzen A."/>
            <person name="Lombard V."/>
            <person name="Magnuson J."/>
            <person name="Maillard F."/>
            <person name="Morin E."/>
            <person name="Murat C."/>
            <person name="Nolan M."/>
            <person name="Ohm R."/>
            <person name="Pangilinan J."/>
            <person name="Pereira M."/>
            <person name="Perotto S."/>
            <person name="Peter M."/>
            <person name="Riley R."/>
            <person name="Sitrit Y."/>
            <person name="Stielow B."/>
            <person name="Szollosi G."/>
            <person name="Zifcakova L."/>
            <person name="Stursova M."/>
            <person name="Spatafora J.W."/>
            <person name="Tedersoo L."/>
            <person name="Vaario L.-M."/>
            <person name="Yamada A."/>
            <person name="Yan M."/>
            <person name="Wang P."/>
            <person name="Xu J."/>
            <person name="Bruns T."/>
            <person name="Baldrian P."/>
            <person name="Vilgalys R."/>
            <person name="Henrissat B."/>
            <person name="Grigoriev I.V."/>
            <person name="Hibbett D."/>
            <person name="Nagy L.G."/>
            <person name="Martin F.M."/>
        </authorList>
    </citation>
    <scope>NUCLEOTIDE SEQUENCE</scope>
    <source>
        <strain evidence="9">Prilba</strain>
    </source>
</reference>
<evidence type="ECO:0000256" key="4">
    <source>
        <dbReference type="ARBA" id="ARBA00022786"/>
    </source>
</evidence>
<dbReference type="InterPro" id="IPR018200">
    <property type="entry name" value="USP_CS"/>
</dbReference>
<evidence type="ECO:0000256" key="2">
    <source>
        <dbReference type="ARBA" id="ARBA00012759"/>
    </source>
</evidence>
<dbReference type="AlphaFoldDB" id="A0A9P5JVM5"/>
<evidence type="ECO:0000256" key="6">
    <source>
        <dbReference type="ARBA" id="ARBA00022807"/>
    </source>
</evidence>
<comment type="catalytic activity">
    <reaction evidence="1">
        <text>Thiol-dependent hydrolysis of ester, thioester, amide, peptide and isopeptide bonds formed by the C-terminal Gly of ubiquitin (a 76-residue protein attached to proteins as an intracellular targeting signal).</text>
        <dbReference type="EC" id="3.4.19.12"/>
    </reaction>
</comment>
<dbReference type="PROSITE" id="PS00973">
    <property type="entry name" value="USP_2"/>
    <property type="match status" value="1"/>
</dbReference>
<sequence>MPRLVTLPLAVAPFHGNEIRGSSQAAAATSPALSVRTSPRHPPEGTTPRDIVAPCAEPDISENLSTTSTPTPAPVSASTPPVLNESLESYDAGAASPSIPLLPAPSVVGFSNSASLPPSRVPSPNAGSFALFSNTTLSRPTGNVTLPRLRARGLVNTGSMCFTNAVLQLLVHSPPFWNLIKELGGAGGLETSSDGTPLVDATVRFFKEFMLREKEPPPTQQPLQQAGENKEEKKESKVVNSFEPTYMYDAMRVKRQLKILLNGQQQDAEEFFRLYLDALDEELLALLGGHKSATAAPRVEEHQESQSGHTDVGKRGFTIQSVESPLMRIFGGKFRSTVRAPNQPDTVTIEDWRSLQLDIQHDSVHTIQDALARISHQQTVQLGLSEASQQVLVEALPSVLVLHIKRFPYDKATNGIVKISKSVQFAPVLEIPPEIMSSVAGKFAEPVHYKLYGVLYHHGESAGTGHYTVDVLHPNGDDGDGEAWLHIDDDTVGAVRHGSGDNERADDRCAYMLFYCRTALTQT</sequence>
<evidence type="ECO:0000313" key="9">
    <source>
        <dbReference type="EMBL" id="KAF8467149.1"/>
    </source>
</evidence>
<feature type="compositionally biased region" description="Low complexity" evidence="7">
    <location>
        <begin position="65"/>
        <end position="80"/>
    </location>
</feature>
<feature type="compositionally biased region" description="Polar residues" evidence="7">
    <location>
        <begin position="21"/>
        <end position="37"/>
    </location>
</feature>
<dbReference type="InterPro" id="IPR050164">
    <property type="entry name" value="Peptidase_C19"/>
</dbReference>
<feature type="region of interest" description="Disordered" evidence="7">
    <location>
        <begin position="214"/>
        <end position="237"/>
    </location>
</feature>
<evidence type="ECO:0000313" key="10">
    <source>
        <dbReference type="EMBL" id="KAF8470278.1"/>
    </source>
</evidence>
<evidence type="ECO:0000256" key="5">
    <source>
        <dbReference type="ARBA" id="ARBA00022801"/>
    </source>
</evidence>
<dbReference type="InterPro" id="IPR028889">
    <property type="entry name" value="USP"/>
</dbReference>
<name>A0A9P5JVM5_9AGAM</name>
<gene>
    <name evidence="9" type="ORF">DFH94DRAFT_657868</name>
    <name evidence="10" type="ORF">DFH94DRAFT_674889</name>
</gene>
<dbReference type="GO" id="GO:0006508">
    <property type="term" value="P:proteolysis"/>
    <property type="evidence" value="ECO:0007669"/>
    <property type="project" value="UniProtKB-KW"/>
</dbReference>
<dbReference type="CDD" id="cd02257">
    <property type="entry name" value="Peptidase_C19"/>
    <property type="match status" value="1"/>
</dbReference>
<dbReference type="GO" id="GO:0004843">
    <property type="term" value="F:cysteine-type deubiquitinase activity"/>
    <property type="evidence" value="ECO:0007669"/>
    <property type="project" value="UniProtKB-EC"/>
</dbReference>
<dbReference type="InterPro" id="IPR038765">
    <property type="entry name" value="Papain-like_cys_pep_sf"/>
</dbReference>
<evidence type="ECO:0000259" key="8">
    <source>
        <dbReference type="PROSITE" id="PS50235"/>
    </source>
</evidence>
<dbReference type="Gene3D" id="3.90.70.10">
    <property type="entry name" value="Cysteine proteinases"/>
    <property type="match status" value="1"/>
</dbReference>
<keyword evidence="5" id="KW-0378">Hydrolase</keyword>
<protein>
    <recommendedName>
        <fullName evidence="2">ubiquitinyl hydrolase 1</fullName>
        <ecNumber evidence="2">3.4.19.12</ecNumber>
    </recommendedName>
</protein>
<dbReference type="PANTHER" id="PTHR24006:SF687">
    <property type="entry name" value="UBIQUITIN CARBOXYL-TERMINAL HYDROLASE 10"/>
    <property type="match status" value="1"/>
</dbReference>
<keyword evidence="11" id="KW-1185">Reference proteome</keyword>
<evidence type="ECO:0000256" key="7">
    <source>
        <dbReference type="SAM" id="MobiDB-lite"/>
    </source>
</evidence>
<keyword evidence="6" id="KW-0788">Thiol protease</keyword>
<dbReference type="PROSITE" id="PS50235">
    <property type="entry name" value="USP_3"/>
    <property type="match status" value="1"/>
</dbReference>
<proteinExistence type="predicted"/>
<dbReference type="SUPFAM" id="SSF54001">
    <property type="entry name" value="Cysteine proteinases"/>
    <property type="match status" value="1"/>
</dbReference>
<comment type="caution">
    <text evidence="9">The sequence shown here is derived from an EMBL/GenBank/DDBJ whole genome shotgun (WGS) entry which is preliminary data.</text>
</comment>
<evidence type="ECO:0000256" key="3">
    <source>
        <dbReference type="ARBA" id="ARBA00022670"/>
    </source>
</evidence>
<dbReference type="Pfam" id="PF00443">
    <property type="entry name" value="UCH"/>
    <property type="match status" value="1"/>
</dbReference>
<keyword evidence="3" id="KW-0645">Protease</keyword>
<dbReference type="InterPro" id="IPR001394">
    <property type="entry name" value="Peptidase_C19_UCH"/>
</dbReference>
<dbReference type="PANTHER" id="PTHR24006">
    <property type="entry name" value="UBIQUITIN CARBOXYL-TERMINAL HYDROLASE"/>
    <property type="match status" value="1"/>
</dbReference>
<accession>A0A9P5JVM5</accession>
<evidence type="ECO:0000313" key="11">
    <source>
        <dbReference type="Proteomes" id="UP000759537"/>
    </source>
</evidence>
<dbReference type="GO" id="GO:0016579">
    <property type="term" value="P:protein deubiquitination"/>
    <property type="evidence" value="ECO:0007669"/>
    <property type="project" value="InterPro"/>
</dbReference>
<dbReference type="EMBL" id="WHVB01000037">
    <property type="protein sequence ID" value="KAF8467149.1"/>
    <property type="molecule type" value="Genomic_DNA"/>
</dbReference>
<dbReference type="GO" id="GO:0005829">
    <property type="term" value="C:cytosol"/>
    <property type="evidence" value="ECO:0007669"/>
    <property type="project" value="TreeGrafter"/>
</dbReference>
<dbReference type="OrthoDB" id="429671at2759"/>
<organism evidence="9 11">
    <name type="scientific">Russula ochroleuca</name>
    <dbReference type="NCBI Taxonomy" id="152965"/>
    <lineage>
        <taxon>Eukaryota</taxon>
        <taxon>Fungi</taxon>
        <taxon>Dikarya</taxon>
        <taxon>Basidiomycota</taxon>
        <taxon>Agaricomycotina</taxon>
        <taxon>Agaricomycetes</taxon>
        <taxon>Russulales</taxon>
        <taxon>Russulaceae</taxon>
        <taxon>Russula</taxon>
    </lineage>
</organism>
<feature type="compositionally biased region" description="Basic and acidic residues" evidence="7">
    <location>
        <begin position="228"/>
        <end position="237"/>
    </location>
</feature>
<keyword evidence="4" id="KW-0833">Ubl conjugation pathway</keyword>
<dbReference type="EMBL" id="WHVB01000026">
    <property type="protein sequence ID" value="KAF8470278.1"/>
    <property type="molecule type" value="Genomic_DNA"/>
</dbReference>
<dbReference type="Proteomes" id="UP000759537">
    <property type="component" value="Unassembled WGS sequence"/>
</dbReference>